<dbReference type="PRINTS" id="PR00759">
    <property type="entry name" value="BASICPTASE"/>
</dbReference>
<dbReference type="CDD" id="cd00109">
    <property type="entry name" value="Kunitz-type"/>
    <property type="match status" value="1"/>
</dbReference>
<evidence type="ECO:0000256" key="4">
    <source>
        <dbReference type="ARBA" id="ARBA00022900"/>
    </source>
</evidence>
<keyword evidence="3 8" id="KW-0646">Protease inhibitor</keyword>
<keyword evidence="9" id="KW-1185">Reference proteome</keyword>
<dbReference type="AlphaFoldDB" id="A0A4E0RJ48"/>
<evidence type="ECO:0000256" key="5">
    <source>
        <dbReference type="ARBA" id="ARBA00023157"/>
    </source>
</evidence>
<gene>
    <name evidence="8" type="ORF">D915_001673</name>
</gene>
<dbReference type="SMR" id="A0A4E0RJ48"/>
<dbReference type="Pfam" id="PF00014">
    <property type="entry name" value="Kunitz_BPTI"/>
    <property type="match status" value="2"/>
</dbReference>
<evidence type="ECO:0000256" key="3">
    <source>
        <dbReference type="ARBA" id="ARBA00022690"/>
    </source>
</evidence>
<dbReference type="InterPro" id="IPR036880">
    <property type="entry name" value="Kunitz_BPTI_sf"/>
</dbReference>
<name>A0A4E0RJ48_FASHE</name>
<dbReference type="CDD" id="cd22593">
    <property type="entry name" value="Kunitz_conkunitzin"/>
    <property type="match status" value="1"/>
</dbReference>
<sequence>MEAEVPLDSTTHFYKSAPIAGHNATCTASLYVFQIFVVLILNTRYTSAHYIYEGKNIVKPVYFKRQPTILYASAGFGTPQDHATANSKTRFKVFQSLDRGENRESRSSYPIPPAFVRGARLHAADSLFTDRILTKPKRWAISTVYSPPVADVPVETETSTTNPMTTTSTESTIKPTTTTTTIYPMASVKEMPSDEERKTKSQELNATELRNVDPVVRSPRAGDDKGAYMVQLTTDDPMYPEYQEAPFPDFRIRQNYLPAKKDDTNQMTQFEMEGYRPVAEPEEHEPMRPVQHSPAPWAYRDANRFGSPRHQACSQPLNRGVGPDEVSSWYFDTKLHVCRWFGYRGYGGNANRFYSRTACESLCIHDVENLCDTVKCSWPGTHCSLVGDQTCKQTEEMYGRDWQIRCPPDQPVCLSRRGTRIAPDIDFKDIPRECFQSKDPGTCERKNPAVMFHYDRERNDCMTFYYHNCGGNDNRFETKSDCMSHCSP</sequence>
<reference evidence="8" key="1">
    <citation type="submission" date="2019-03" db="EMBL/GenBank/DDBJ databases">
        <title>Improved annotation for the trematode Fasciola hepatica.</title>
        <authorList>
            <person name="Choi Y.-J."/>
            <person name="Martin J."/>
            <person name="Mitreva M."/>
        </authorList>
    </citation>
    <scope>NUCLEOTIDE SEQUENCE [LARGE SCALE GENOMIC DNA]</scope>
</reference>
<evidence type="ECO:0000259" key="7">
    <source>
        <dbReference type="PROSITE" id="PS50279"/>
    </source>
</evidence>
<evidence type="ECO:0000313" key="8">
    <source>
        <dbReference type="EMBL" id="THD27625.1"/>
    </source>
</evidence>
<accession>A0A4E0RJ48</accession>
<comment type="subcellular location">
    <subcellularLocation>
        <location evidence="1">Secreted</location>
    </subcellularLocation>
</comment>
<feature type="region of interest" description="Disordered" evidence="6">
    <location>
        <begin position="280"/>
        <end position="301"/>
    </location>
</feature>
<dbReference type="Proteomes" id="UP000230066">
    <property type="component" value="Unassembled WGS sequence"/>
</dbReference>
<organism evidence="8 9">
    <name type="scientific">Fasciola hepatica</name>
    <name type="common">Liver fluke</name>
    <dbReference type="NCBI Taxonomy" id="6192"/>
    <lineage>
        <taxon>Eukaryota</taxon>
        <taxon>Metazoa</taxon>
        <taxon>Spiralia</taxon>
        <taxon>Lophotrochozoa</taxon>
        <taxon>Platyhelminthes</taxon>
        <taxon>Trematoda</taxon>
        <taxon>Digenea</taxon>
        <taxon>Plagiorchiida</taxon>
        <taxon>Echinostomata</taxon>
        <taxon>Echinostomatoidea</taxon>
        <taxon>Fasciolidae</taxon>
        <taxon>Fasciola</taxon>
    </lineage>
</organism>
<protein>
    <submittedName>
        <fullName evidence="8">Kunitz-type protease inhibitor</fullName>
    </submittedName>
</protein>
<feature type="domain" description="BPTI/Kunitz inhibitor" evidence="7">
    <location>
        <begin position="434"/>
        <end position="486"/>
    </location>
</feature>
<evidence type="ECO:0000256" key="2">
    <source>
        <dbReference type="ARBA" id="ARBA00022525"/>
    </source>
</evidence>
<dbReference type="SMART" id="SM00131">
    <property type="entry name" value="KU"/>
    <property type="match status" value="2"/>
</dbReference>
<dbReference type="GO" id="GO:0004867">
    <property type="term" value="F:serine-type endopeptidase inhibitor activity"/>
    <property type="evidence" value="ECO:0007669"/>
    <property type="project" value="UniProtKB-KW"/>
</dbReference>
<keyword evidence="5" id="KW-1015">Disulfide bond</keyword>
<evidence type="ECO:0000256" key="6">
    <source>
        <dbReference type="SAM" id="MobiDB-lite"/>
    </source>
</evidence>
<dbReference type="SUPFAM" id="SSF57362">
    <property type="entry name" value="BPTI-like"/>
    <property type="match status" value="2"/>
</dbReference>
<keyword evidence="4" id="KW-0722">Serine protease inhibitor</keyword>
<evidence type="ECO:0000313" key="9">
    <source>
        <dbReference type="Proteomes" id="UP000230066"/>
    </source>
</evidence>
<dbReference type="PANTHER" id="PTHR10083:SF381">
    <property type="entry name" value="BPTI_KUNITZ INHIBITOR DOMAIN-CONTAINING PROTEIN"/>
    <property type="match status" value="1"/>
</dbReference>
<dbReference type="InterPro" id="IPR050098">
    <property type="entry name" value="TFPI/VKTCI-like"/>
</dbReference>
<feature type="domain" description="BPTI/Kunitz inhibitor" evidence="7">
    <location>
        <begin position="313"/>
        <end position="363"/>
    </location>
</feature>
<evidence type="ECO:0000256" key="1">
    <source>
        <dbReference type="ARBA" id="ARBA00004613"/>
    </source>
</evidence>
<proteinExistence type="predicted"/>
<dbReference type="GO" id="GO:0005615">
    <property type="term" value="C:extracellular space"/>
    <property type="evidence" value="ECO:0007669"/>
    <property type="project" value="TreeGrafter"/>
</dbReference>
<comment type="caution">
    <text evidence="8">The sequence shown here is derived from an EMBL/GenBank/DDBJ whole genome shotgun (WGS) entry which is preliminary data.</text>
</comment>
<dbReference type="Gene3D" id="4.10.410.10">
    <property type="entry name" value="Pancreatic trypsin inhibitor Kunitz domain"/>
    <property type="match status" value="2"/>
</dbReference>
<dbReference type="PROSITE" id="PS50279">
    <property type="entry name" value="BPTI_KUNITZ_2"/>
    <property type="match status" value="2"/>
</dbReference>
<keyword evidence="2" id="KW-0964">Secreted</keyword>
<dbReference type="InterPro" id="IPR002223">
    <property type="entry name" value="Kunitz_BPTI"/>
</dbReference>
<dbReference type="PANTHER" id="PTHR10083">
    <property type="entry name" value="KUNITZ-TYPE PROTEASE INHIBITOR-RELATED"/>
    <property type="match status" value="1"/>
</dbReference>
<dbReference type="EMBL" id="JXXN02000367">
    <property type="protein sequence ID" value="THD27625.1"/>
    <property type="molecule type" value="Genomic_DNA"/>
</dbReference>